<feature type="transmembrane region" description="Helical" evidence="1">
    <location>
        <begin position="76"/>
        <end position="109"/>
    </location>
</feature>
<evidence type="ECO:0000313" key="3">
    <source>
        <dbReference type="Proteomes" id="UP000037405"/>
    </source>
</evidence>
<accession>A0A0M0GQ28</accession>
<dbReference type="RefSeq" id="WP_053426711.1">
    <property type="nucleotide sequence ID" value="NZ_JAMQJB010000008.1"/>
</dbReference>
<organism evidence="2 3">
    <name type="scientific">Rossellomorea marisflavi</name>
    <dbReference type="NCBI Taxonomy" id="189381"/>
    <lineage>
        <taxon>Bacteria</taxon>
        <taxon>Bacillati</taxon>
        <taxon>Bacillota</taxon>
        <taxon>Bacilli</taxon>
        <taxon>Bacillales</taxon>
        <taxon>Bacillaceae</taxon>
        <taxon>Rossellomorea</taxon>
    </lineage>
</organism>
<dbReference type="OrthoDB" id="2971634at2"/>
<comment type="caution">
    <text evidence="2">The sequence shown here is derived from an EMBL/GenBank/DDBJ whole genome shotgun (WGS) entry which is preliminary data.</text>
</comment>
<dbReference type="AlphaFoldDB" id="A0A0M0GQ28"/>
<dbReference type="EMBL" id="LGUE01000001">
    <property type="protein sequence ID" value="KON91521.1"/>
    <property type="molecule type" value="Genomic_DNA"/>
</dbReference>
<feature type="transmembrane region" description="Helical" evidence="1">
    <location>
        <begin position="32"/>
        <end position="56"/>
    </location>
</feature>
<keyword evidence="1" id="KW-0472">Membrane</keyword>
<sequence>MREIRLLVLSVLFGGAFIRLFPVHKGETISDLIVGAVLSPGGFFVASAFFIAGFILQGKVIKVELQALMDREPRYILMFAHLLSIFALTWIGWVHACIFISISCVYGMISLDFKREGGRHVDH</sequence>
<reference evidence="3" key="1">
    <citation type="submission" date="2015-07" db="EMBL/GenBank/DDBJ databases">
        <title>Fjat-14235 jcm11544.</title>
        <authorList>
            <person name="Liu B."/>
            <person name="Wang J."/>
            <person name="Zhu Y."/>
            <person name="Liu G."/>
            <person name="Chen Q."/>
            <person name="Chen Z."/>
            <person name="Lan J."/>
            <person name="Che J."/>
            <person name="Ge C."/>
            <person name="Shi H."/>
            <person name="Pan Z."/>
            <person name="Liu X."/>
        </authorList>
    </citation>
    <scope>NUCLEOTIDE SEQUENCE [LARGE SCALE GENOMIC DNA]</scope>
    <source>
        <strain evidence="3">JCM 11544</strain>
    </source>
</reference>
<name>A0A0M0GQ28_9BACI</name>
<evidence type="ECO:0000256" key="1">
    <source>
        <dbReference type="SAM" id="Phobius"/>
    </source>
</evidence>
<proteinExistence type="predicted"/>
<dbReference type="Proteomes" id="UP000037405">
    <property type="component" value="Unassembled WGS sequence"/>
</dbReference>
<dbReference type="PATRIC" id="fig|189381.12.peg.713"/>
<dbReference type="STRING" id="189381.GCA_900166615_03684"/>
<gene>
    <name evidence="2" type="ORF">AF331_03105</name>
</gene>
<protein>
    <submittedName>
        <fullName evidence="2">Uncharacterized protein</fullName>
    </submittedName>
</protein>
<evidence type="ECO:0000313" key="2">
    <source>
        <dbReference type="EMBL" id="KON91521.1"/>
    </source>
</evidence>
<keyword evidence="3" id="KW-1185">Reference proteome</keyword>
<keyword evidence="1" id="KW-1133">Transmembrane helix</keyword>
<keyword evidence="1" id="KW-0812">Transmembrane</keyword>